<evidence type="ECO:0000313" key="1">
    <source>
        <dbReference type="EMBL" id="SNT11324.1"/>
    </source>
</evidence>
<reference evidence="1 2" key="1">
    <citation type="submission" date="2017-06" db="EMBL/GenBank/DDBJ databases">
        <authorList>
            <person name="Kim H.J."/>
            <person name="Triplett B.A."/>
        </authorList>
    </citation>
    <scope>NUCLEOTIDE SEQUENCE [LARGE SCALE GENOMIC DNA]</scope>
    <source>
        <strain evidence="1 2">CGMCC 4.1858</strain>
    </source>
</reference>
<proteinExistence type="predicted"/>
<organism evidence="1 2">
    <name type="scientific">Actinacidiphila glaucinigra</name>
    <dbReference type="NCBI Taxonomy" id="235986"/>
    <lineage>
        <taxon>Bacteria</taxon>
        <taxon>Bacillati</taxon>
        <taxon>Actinomycetota</taxon>
        <taxon>Actinomycetes</taxon>
        <taxon>Kitasatosporales</taxon>
        <taxon>Streptomycetaceae</taxon>
        <taxon>Actinacidiphila</taxon>
    </lineage>
</organism>
<evidence type="ECO:0000313" key="2">
    <source>
        <dbReference type="Proteomes" id="UP000198280"/>
    </source>
</evidence>
<dbReference type="AlphaFoldDB" id="A0A239K2K7"/>
<evidence type="ECO:0008006" key="3">
    <source>
        <dbReference type="Google" id="ProtNLM"/>
    </source>
</evidence>
<protein>
    <recommendedName>
        <fullName evidence="3">Nuclease</fullName>
    </recommendedName>
</protein>
<accession>A0A239K2K7</accession>
<dbReference type="EMBL" id="FZOF01000014">
    <property type="protein sequence ID" value="SNT11324.1"/>
    <property type="molecule type" value="Genomic_DNA"/>
</dbReference>
<sequence>MPMLLVKGSFQIKNTEPDGDTVGFVPTRHPDWNRVRGGLGLDLTNSCRGKLRLDAVDALETHYGPTSAPAHQPLPFAHAARDELLRWLGFTAVERAPGGERVVAASPESVPGWILTGGVDVHGRCVALAGRGALPEGTKSGQEVTVGVPLLRATVNHHLVAEGLAYPTFYSNLYEDLRRELTDVARQARDAGRGLWPDDVSTTGAKVTGLSSLTDDAVLVPKLFRRLFDYLALGEPSLSAFRAFLAGAADTYRILSSDTPRAQVRGLHHVVEVTGDHTVRMTVPVEDLVFTEA</sequence>
<name>A0A239K2K7_9ACTN</name>
<dbReference type="RefSeq" id="WP_089226236.1">
    <property type="nucleotide sequence ID" value="NZ_FZOF01000014.1"/>
</dbReference>
<dbReference type="SUPFAM" id="SSF50199">
    <property type="entry name" value="Staphylococcal nuclease"/>
    <property type="match status" value="1"/>
</dbReference>
<gene>
    <name evidence="1" type="ORF">SAMN05216252_114121</name>
</gene>
<dbReference type="InterPro" id="IPR035437">
    <property type="entry name" value="SNase_OB-fold_sf"/>
</dbReference>
<dbReference type="Proteomes" id="UP000198280">
    <property type="component" value="Unassembled WGS sequence"/>
</dbReference>
<keyword evidence="2" id="KW-1185">Reference proteome</keyword>
<dbReference type="OrthoDB" id="7065322at2"/>
<dbReference type="Gene3D" id="2.40.50.90">
    <property type="match status" value="1"/>
</dbReference>